<dbReference type="SUPFAM" id="SSF81301">
    <property type="entry name" value="Nucleotidyltransferase"/>
    <property type="match status" value="1"/>
</dbReference>
<dbReference type="EMBL" id="JAQNDK010000005">
    <property type="protein sequence ID" value="MDC0684424.1"/>
    <property type="molecule type" value="Genomic_DNA"/>
</dbReference>
<evidence type="ECO:0000313" key="2">
    <source>
        <dbReference type="EMBL" id="MDC0684424.1"/>
    </source>
</evidence>
<dbReference type="RefSeq" id="WP_272102551.1">
    <property type="nucleotide sequence ID" value="NZ_JAQNDK010000005.1"/>
</dbReference>
<dbReference type="Proteomes" id="UP001217485">
    <property type="component" value="Unassembled WGS sequence"/>
</dbReference>
<dbReference type="Pfam" id="PF01909">
    <property type="entry name" value="NTP_transf_2"/>
    <property type="match status" value="1"/>
</dbReference>
<name>A0ABT5CDA6_9BACT</name>
<organism evidence="2 3">
    <name type="scientific">Sorangium atrum</name>
    <dbReference type="NCBI Taxonomy" id="2995308"/>
    <lineage>
        <taxon>Bacteria</taxon>
        <taxon>Pseudomonadati</taxon>
        <taxon>Myxococcota</taxon>
        <taxon>Polyangia</taxon>
        <taxon>Polyangiales</taxon>
        <taxon>Polyangiaceae</taxon>
        <taxon>Sorangium</taxon>
    </lineage>
</organism>
<dbReference type="InterPro" id="IPR002934">
    <property type="entry name" value="Polymerase_NTP_transf_dom"/>
</dbReference>
<proteinExistence type="predicted"/>
<protein>
    <submittedName>
        <fullName evidence="2">Nucleotidyltransferase domain-containing protein</fullName>
    </submittedName>
</protein>
<gene>
    <name evidence="2" type="ORF">POL72_42285</name>
</gene>
<dbReference type="InterPro" id="IPR043519">
    <property type="entry name" value="NT_sf"/>
</dbReference>
<comment type="caution">
    <text evidence="2">The sequence shown here is derived from an EMBL/GenBank/DDBJ whole genome shotgun (WGS) entry which is preliminary data.</text>
</comment>
<keyword evidence="3" id="KW-1185">Reference proteome</keyword>
<evidence type="ECO:0000259" key="1">
    <source>
        <dbReference type="Pfam" id="PF01909"/>
    </source>
</evidence>
<reference evidence="2 3" key="1">
    <citation type="submission" date="2023-01" db="EMBL/GenBank/DDBJ databases">
        <title>Minimal conservation of predation-associated metabolite biosynthetic gene clusters underscores biosynthetic potential of Myxococcota including descriptions for ten novel species: Archangium lansinium sp. nov., Myxococcus landrumus sp. nov., Nannocystis bai.</title>
        <authorList>
            <person name="Ahearne A."/>
            <person name="Stevens C."/>
            <person name="Dowd S."/>
        </authorList>
    </citation>
    <scope>NUCLEOTIDE SEQUENCE [LARGE SCALE GENOMIC DNA]</scope>
    <source>
        <strain evidence="2 3">WIWO2</strain>
    </source>
</reference>
<evidence type="ECO:0000313" key="3">
    <source>
        <dbReference type="Proteomes" id="UP001217485"/>
    </source>
</evidence>
<accession>A0ABT5CDA6</accession>
<sequence length="252" mass="28139">MSPDELATCSWPDLPPRYATALRAVVAFVFETFEPRAIVAAGSVVRGAGDRTSDLDIFVVQERPYKQRLQRWFGDVPVEIFVNPARAIRAYFASEHERGRPSAAHMMATGFPVFGGQAIEGLREEAAEWLKKRAVLAPDEDAFARYSAATLLEDGEDVVERDPAMASALLGEAVMAMLRYYLRAERGTVPGDKSLLLEVERSDREIAEAARRFFGVSTIEERQLAARALADRTIRARGFFEWDSERIPVPDD</sequence>
<dbReference type="Gene3D" id="3.30.460.10">
    <property type="entry name" value="Beta Polymerase, domain 2"/>
    <property type="match status" value="1"/>
</dbReference>
<feature type="domain" description="Polymerase nucleotidyl transferase" evidence="1">
    <location>
        <begin position="33"/>
        <end position="67"/>
    </location>
</feature>